<evidence type="ECO:0000259" key="1">
    <source>
        <dbReference type="Pfam" id="PF11790"/>
    </source>
</evidence>
<sequence length="958" mass="106571">MMVFLPLITKHINSMNRLTLLGLLLFGLLETWADNTRTVVEQVNSAVTLSGNTDYHITSVTPFTATGSINITNTQHAVVIFDKLKPSVALGQLGFVSIKGQPAVLNRNCQIRIYDGGALLLPYGTDKVLTIYSEINQKGDSCSDFGLEHTNGFMNTLTAKKLNNRVKSFKLKRGYMVTLSNLPGGFGYSRCFIADKNDLLVNLPEVMAGKVSSYRLFKWQDVSKKGLANDTRSVSNNALNTTWCYSFGLGEDAGIDRECVPHHIHEAWPPINDCGSVTYSPHLKTNNEPGNKADDKPATVAEVLANWEKLMATGMRLASPSSHDGSLGGLKEFMDSADARGYRVDILDVHSYWYYTNWEGNMKNNFFLRYKRPIWVSEYLWGASWSNNWYNGDRTGSAANYQKTLNAMRPILTYMNGAEYIERYAYWNSEADCSKIYNTRDASLAAKNYLTPTGEYYAAMETGVGYNSKYDYVPTAPRLYTPNNLKLTFIPSTMVATLNWRERNGELTSAMIVERKSNQNGGWEELARLKVSEQAANYTLKDTVKTAGYYSYRVRVETYDGRNLYSTEVYNIIDGTEMSSNAHGSNPDIQYGSLTAETGELAYSYFRAPFTAEPAIVFGSPTFRNANLYPVEHVQNILQLNSKYAFMRYHYMTLAKGTTQVFSNGAETSNLIVAKPGNGTIGSLAYETGYINGGNFIGADTVSVIFAVPFPQTPVVLATPIYSSVEYPCMGRVFDVTPRGFKYIVQRQQYLDDENAPRTQPKVAFFAIEKGRAVDGYGKMFTVGDTLLSTTSATASPQIRFNRNLKSVKFLAQMQTMNRAFAGMVRIQPVIPQTTDNVRIRFNSDPSNTSFKHTLQSPIRERVGWIAISEDTDITNDIVKAYADATARKVTIYPSVAHETVGIKDMLATEVSLFSLNGIKVLSASLINGQVTLHIGSLPSGVYLVRTDAGNTAKMIKR</sequence>
<dbReference type="STRING" id="1127699.HMPREF9151_00660"/>
<dbReference type="Proteomes" id="UP000010433">
    <property type="component" value="Unassembled WGS sequence"/>
</dbReference>
<proteinExistence type="predicted"/>
<protein>
    <submittedName>
        <fullName evidence="2">Phage tail component protein</fullName>
    </submittedName>
</protein>
<dbReference type="Gene3D" id="3.20.20.80">
    <property type="entry name" value="Glycosidases"/>
    <property type="match status" value="1"/>
</dbReference>
<dbReference type="HOGENOM" id="CLU_315855_0_0_10"/>
<comment type="caution">
    <text evidence="2">The sequence shown here is derived from an EMBL/GenBank/DDBJ whole genome shotgun (WGS) entry which is preliminary data.</text>
</comment>
<dbReference type="OrthoDB" id="9809583at2"/>
<dbReference type="EMBL" id="AMEP01000045">
    <property type="protein sequence ID" value="EKY02853.1"/>
    <property type="molecule type" value="Genomic_DNA"/>
</dbReference>
<evidence type="ECO:0000313" key="2">
    <source>
        <dbReference type="EMBL" id="EKY02853.1"/>
    </source>
</evidence>
<accession>L1NHK5</accession>
<feature type="domain" description="Asl1-like glycosyl hydrolase catalytic" evidence="1">
    <location>
        <begin position="229"/>
        <end position="457"/>
    </location>
</feature>
<dbReference type="Pfam" id="PF11790">
    <property type="entry name" value="Glyco_hydro_cc"/>
    <property type="match status" value="1"/>
</dbReference>
<name>L1NHK5_9BACT</name>
<dbReference type="InterPro" id="IPR017853">
    <property type="entry name" value="GH"/>
</dbReference>
<dbReference type="SUPFAM" id="SSF51445">
    <property type="entry name" value="(Trans)glycosidases"/>
    <property type="match status" value="1"/>
</dbReference>
<dbReference type="AlphaFoldDB" id="L1NHK5"/>
<organism evidence="2 3">
    <name type="scientific">Hoylesella saccharolytica F0055</name>
    <dbReference type="NCBI Taxonomy" id="1127699"/>
    <lineage>
        <taxon>Bacteria</taxon>
        <taxon>Pseudomonadati</taxon>
        <taxon>Bacteroidota</taxon>
        <taxon>Bacteroidia</taxon>
        <taxon>Bacteroidales</taxon>
        <taxon>Prevotellaceae</taxon>
        <taxon>Hoylesella</taxon>
    </lineage>
</organism>
<keyword evidence="3" id="KW-1185">Reference proteome</keyword>
<dbReference type="InterPro" id="IPR024655">
    <property type="entry name" value="Asl1_glyco_hydro_catalytic"/>
</dbReference>
<evidence type="ECO:0000313" key="3">
    <source>
        <dbReference type="Proteomes" id="UP000010433"/>
    </source>
</evidence>
<gene>
    <name evidence="2" type="ORF">HMPREF9151_00660</name>
</gene>
<dbReference type="InterPro" id="IPR026444">
    <property type="entry name" value="Secre_tail"/>
</dbReference>
<dbReference type="PATRIC" id="fig|1127699.3.peg.609"/>
<reference evidence="2 3" key="1">
    <citation type="submission" date="2012-05" db="EMBL/GenBank/DDBJ databases">
        <authorList>
            <person name="Weinstock G."/>
            <person name="Sodergren E."/>
            <person name="Lobos E.A."/>
            <person name="Fulton L."/>
            <person name="Fulton R."/>
            <person name="Courtney L."/>
            <person name="Fronick C."/>
            <person name="O'Laughlin M."/>
            <person name="Godfrey J."/>
            <person name="Wilson R.M."/>
            <person name="Miner T."/>
            <person name="Farmer C."/>
            <person name="Delehaunty K."/>
            <person name="Cordes M."/>
            <person name="Minx P."/>
            <person name="Tomlinson C."/>
            <person name="Chen J."/>
            <person name="Wollam A."/>
            <person name="Pepin K.H."/>
            <person name="Bhonagiri V."/>
            <person name="Zhang X."/>
            <person name="Suruliraj S."/>
            <person name="Warren W."/>
            <person name="Mitreva M."/>
            <person name="Mardis E.R."/>
            <person name="Wilson R.K."/>
        </authorList>
    </citation>
    <scope>NUCLEOTIDE SEQUENCE [LARGE SCALE GENOMIC DNA]</scope>
    <source>
        <strain evidence="2 3">F0055</strain>
    </source>
</reference>
<dbReference type="NCBIfam" id="TIGR04183">
    <property type="entry name" value="Por_Secre_tail"/>
    <property type="match status" value="1"/>
</dbReference>